<gene>
    <name evidence="1" type="ORF">E5358_04655</name>
</gene>
<dbReference type="Proteomes" id="UP000308886">
    <property type="component" value="Unassembled WGS sequence"/>
</dbReference>
<comment type="caution">
    <text evidence="1">The sequence shown here is derived from an EMBL/GenBank/DDBJ whole genome shotgun (WGS) entry which is preliminary data.</text>
</comment>
<reference evidence="1" key="1">
    <citation type="submission" date="2019-04" db="EMBL/GenBank/DDBJ databases">
        <title>Microbes associate with the intestines of laboratory mice.</title>
        <authorList>
            <person name="Navarre W."/>
            <person name="Wong E."/>
            <person name="Huang K."/>
            <person name="Tropini C."/>
            <person name="Ng K."/>
            <person name="Yu B."/>
        </authorList>
    </citation>
    <scope>NUCLEOTIDE SEQUENCE</scope>
    <source>
        <strain evidence="1">NM73_A23</strain>
    </source>
</reference>
<keyword evidence="2" id="KW-1185">Reference proteome</keyword>
<sequence>MLHHSKVTFSDPLVTVMSLSVGNLRPKTPNGIGPANHHFIYPQILQMSDTVFVAFASQKGGSGKSTLTALAASYLYYLDGVDVLVMDCDPRQHTQKDYRDNDKRVTKENPAINKTFTKFYTKFNKRPYKIIYSTPGAAVDDAEEYVRQNPEIKVVLFDITGTINDLEIVNLISSMHYLLVPISPDTGDLKSSLRFAVNVKERMIDSGDTSIKDMKLVWNRVPGRQKTKICELIDNYLSEFQLSSLKTVMTYATKYFKDGVIAGASPTIFRSTLLPPDRRLLKDSNLPELIKEIREVIKV</sequence>
<name>A0AC61QSL2_9BACT</name>
<evidence type="ECO:0000313" key="2">
    <source>
        <dbReference type="Proteomes" id="UP000308886"/>
    </source>
</evidence>
<accession>A0AC61QSL2</accession>
<evidence type="ECO:0000313" key="1">
    <source>
        <dbReference type="EMBL" id="TGX82955.1"/>
    </source>
</evidence>
<organism evidence="1 2">
    <name type="scientific">Palleniella muris</name>
    <dbReference type="NCBI Taxonomy" id="3038145"/>
    <lineage>
        <taxon>Bacteria</taxon>
        <taxon>Pseudomonadati</taxon>
        <taxon>Bacteroidota</taxon>
        <taxon>Bacteroidia</taxon>
        <taxon>Bacteroidales</taxon>
        <taxon>Prevotellaceae</taxon>
        <taxon>Palleniella</taxon>
    </lineage>
</organism>
<dbReference type="EMBL" id="SRZC01000006">
    <property type="protein sequence ID" value="TGX82955.1"/>
    <property type="molecule type" value="Genomic_DNA"/>
</dbReference>
<proteinExistence type="predicted"/>
<protein>
    <submittedName>
        <fullName evidence="1">ParA family protein</fullName>
    </submittedName>
</protein>